<dbReference type="CDD" id="cd04730">
    <property type="entry name" value="NPD_like"/>
    <property type="match status" value="1"/>
</dbReference>
<dbReference type="STRING" id="5098.A0A507QPR9"/>
<reference evidence="4 5" key="1">
    <citation type="submission" date="2019-06" db="EMBL/GenBank/DDBJ databases">
        <title>Wine fermentation using esterase from Monascus purpureus.</title>
        <authorList>
            <person name="Geng C."/>
            <person name="Zhang Y."/>
        </authorList>
    </citation>
    <scope>NUCLEOTIDE SEQUENCE [LARGE SCALE GENOMIC DNA]</scope>
    <source>
        <strain evidence="4">HQ1</strain>
    </source>
</reference>
<keyword evidence="2" id="KW-0288">FMN</keyword>
<dbReference type="OrthoDB" id="2349068at2759"/>
<evidence type="ECO:0000313" key="4">
    <source>
        <dbReference type="EMBL" id="TQB70458.1"/>
    </source>
</evidence>
<accession>A0A507QPR9</accession>
<dbReference type="GO" id="GO:0018580">
    <property type="term" value="F:nitronate monooxygenase activity"/>
    <property type="evidence" value="ECO:0007669"/>
    <property type="project" value="InterPro"/>
</dbReference>
<dbReference type="AlphaFoldDB" id="A0A507QPR9"/>
<name>A0A507QPR9_MONPU</name>
<keyword evidence="3" id="KW-0560">Oxidoreductase</keyword>
<dbReference type="PANTHER" id="PTHR32332">
    <property type="entry name" value="2-NITROPROPANE DIOXYGENASE"/>
    <property type="match status" value="1"/>
</dbReference>
<sequence length="366" mass="39277">MSKLLLRYPWVSAPLIVGAPMRVFSGPALAVSISRAGGLGFIGPAAKTEDTITDLEQALSLVRDVRSSSSLDAFSRIQESSSATSTSVLPIGVGFQLWKDDLNVVVTAMEKYRPCAAWLFAPRQVKEFDDWSSRIRNASPQTQIWIQIGSVGEARSLLSNSEKPDVLVIQGSEAGGHGREKDGIGLITLFPEVADILASGNRNIPLVAAGGIVDGRGVTAALSLGASGAAMGTRFLASTEARIQKGYQDEIVRASDGAVSTVRTLLYNHLRGIYGWPEGYSPRTIVNQSYTEYLAGRPFEELKRLHDEENARSGGGGGWGPEGRLGTYAGASVGLIREVKPAVDIVHEVREDVLRRIRALQSQTSE</sequence>
<evidence type="ECO:0000313" key="5">
    <source>
        <dbReference type="Proteomes" id="UP000319663"/>
    </source>
</evidence>
<dbReference type="EMBL" id="VIFY01000107">
    <property type="protein sequence ID" value="TQB70458.1"/>
    <property type="molecule type" value="Genomic_DNA"/>
</dbReference>
<keyword evidence="1" id="KW-0285">Flavoprotein</keyword>
<dbReference type="Gene3D" id="3.20.20.70">
    <property type="entry name" value="Aldolase class I"/>
    <property type="match status" value="1"/>
</dbReference>
<proteinExistence type="predicted"/>
<dbReference type="Pfam" id="PF03060">
    <property type="entry name" value="NMO"/>
    <property type="match status" value="1"/>
</dbReference>
<dbReference type="InterPro" id="IPR013785">
    <property type="entry name" value="Aldolase_TIM"/>
</dbReference>
<comment type="caution">
    <text evidence="4">The sequence shown here is derived from an EMBL/GenBank/DDBJ whole genome shotgun (WGS) entry which is preliminary data.</text>
</comment>
<evidence type="ECO:0000256" key="1">
    <source>
        <dbReference type="ARBA" id="ARBA00022630"/>
    </source>
</evidence>
<dbReference type="SUPFAM" id="SSF51412">
    <property type="entry name" value="Inosine monophosphate dehydrogenase (IMPDH)"/>
    <property type="match status" value="1"/>
</dbReference>
<organism evidence="4 5">
    <name type="scientific">Monascus purpureus</name>
    <name type="common">Red mold</name>
    <name type="synonym">Monascus anka</name>
    <dbReference type="NCBI Taxonomy" id="5098"/>
    <lineage>
        <taxon>Eukaryota</taxon>
        <taxon>Fungi</taxon>
        <taxon>Dikarya</taxon>
        <taxon>Ascomycota</taxon>
        <taxon>Pezizomycotina</taxon>
        <taxon>Eurotiomycetes</taxon>
        <taxon>Eurotiomycetidae</taxon>
        <taxon>Eurotiales</taxon>
        <taxon>Aspergillaceae</taxon>
        <taxon>Monascus</taxon>
    </lineage>
</organism>
<evidence type="ECO:0000256" key="3">
    <source>
        <dbReference type="ARBA" id="ARBA00023002"/>
    </source>
</evidence>
<dbReference type="InterPro" id="IPR004136">
    <property type="entry name" value="NMO"/>
</dbReference>
<evidence type="ECO:0000256" key="2">
    <source>
        <dbReference type="ARBA" id="ARBA00022643"/>
    </source>
</evidence>
<gene>
    <name evidence="4" type="ORF">MPDQ_000426</name>
</gene>
<keyword evidence="5" id="KW-1185">Reference proteome</keyword>
<protein>
    <submittedName>
        <fullName evidence="4">Uncharacterized protein</fullName>
    </submittedName>
</protein>
<dbReference type="PANTHER" id="PTHR32332:SF34">
    <property type="entry name" value="2-NITROPROPANE DIOXYGENASE FAMILY, PUTATIVE-RELATED"/>
    <property type="match status" value="1"/>
</dbReference>
<dbReference type="Proteomes" id="UP000319663">
    <property type="component" value="Unassembled WGS sequence"/>
</dbReference>